<evidence type="ECO:0000256" key="2">
    <source>
        <dbReference type="ARBA" id="ARBA00022723"/>
    </source>
</evidence>
<dbReference type="Pfam" id="PF01435">
    <property type="entry name" value="Peptidase_M48"/>
    <property type="match status" value="1"/>
</dbReference>
<dbReference type="InterPro" id="IPR001915">
    <property type="entry name" value="Peptidase_M48"/>
</dbReference>
<proteinExistence type="inferred from homology"/>
<keyword evidence="10" id="KW-1185">Reference proteome</keyword>
<sequence>MKKKCSLYLLSLLMLAGCSSVPLTGRKQLLLVSNQEVLSSSLTQYNDYIKTAQKSTNAAQTAMVVRVGKNIAAATEQYLRNNGLASEIQEFSWEFNLVKSDEVNAFCMPGGKIVVYEGLMKLVSSDDELAVVLGHEVAHAVAKHSNERISQQMLTQYGAQLLGQSLSGKSQMIQSVASTVYGIGSQYGVTLPFSRKHESEADYMGLVLMTMAGYNPDKAVTFWQKMSASSGGKVPEFMSTHPSDARRISDIQKDLPAIKAKFGKK</sequence>
<comment type="cofactor">
    <cofactor evidence="6">
        <name>Zn(2+)</name>
        <dbReference type="ChEBI" id="CHEBI:29105"/>
    </cofactor>
    <text evidence="6">Binds 1 zinc ion per subunit.</text>
</comment>
<accession>A0ABS2EVJ1</accession>
<organism evidence="9 10">
    <name type="scientific">Bacteroides mediterraneensis</name>
    <dbReference type="NCBI Taxonomy" id="1841856"/>
    <lineage>
        <taxon>Bacteria</taxon>
        <taxon>Pseudomonadati</taxon>
        <taxon>Bacteroidota</taxon>
        <taxon>Bacteroidia</taxon>
        <taxon>Bacteroidales</taxon>
        <taxon>Bacteroidaceae</taxon>
        <taxon>Bacteroides</taxon>
    </lineage>
</organism>
<keyword evidence="2" id="KW-0479">Metal-binding</keyword>
<evidence type="ECO:0000313" key="9">
    <source>
        <dbReference type="EMBL" id="MBM6758249.1"/>
    </source>
</evidence>
<comment type="caution">
    <text evidence="9">The sequence shown here is derived from an EMBL/GenBank/DDBJ whole genome shotgun (WGS) entry which is preliminary data.</text>
</comment>
<gene>
    <name evidence="9" type="ORF">H6A31_06075</name>
</gene>
<reference evidence="9 10" key="1">
    <citation type="journal article" date="2021" name="Sci. Rep.">
        <title>The distribution of antibiotic resistance genes in chicken gut microbiota commensals.</title>
        <authorList>
            <person name="Juricova H."/>
            <person name="Matiasovicova J."/>
            <person name="Kubasova T."/>
            <person name="Cejkova D."/>
            <person name="Rychlik I."/>
        </authorList>
    </citation>
    <scope>NUCLEOTIDE SEQUENCE [LARGE SCALE GENOMIC DNA]</scope>
    <source>
        <strain evidence="9 10">An801</strain>
    </source>
</reference>
<keyword evidence="4 6" id="KW-0862">Zinc</keyword>
<dbReference type="Gene3D" id="3.30.2010.10">
    <property type="entry name" value="Metalloproteases ('zincins'), catalytic domain"/>
    <property type="match status" value="1"/>
</dbReference>
<comment type="similarity">
    <text evidence="6">Belongs to the peptidase M48 family.</text>
</comment>
<keyword evidence="7" id="KW-0732">Signal</keyword>
<feature type="signal peptide" evidence="7">
    <location>
        <begin position="1"/>
        <end position="24"/>
    </location>
</feature>
<dbReference type="InterPro" id="IPR051156">
    <property type="entry name" value="Mito/Outer_Membr_Metalloprot"/>
</dbReference>
<keyword evidence="3 6" id="KW-0378">Hydrolase</keyword>
<feature type="chain" id="PRO_5046505111" evidence="7">
    <location>
        <begin position="25"/>
        <end position="265"/>
    </location>
</feature>
<evidence type="ECO:0000256" key="3">
    <source>
        <dbReference type="ARBA" id="ARBA00022801"/>
    </source>
</evidence>
<dbReference type="Proteomes" id="UP000703295">
    <property type="component" value="Unassembled WGS sequence"/>
</dbReference>
<name>A0ABS2EVJ1_9BACE</name>
<evidence type="ECO:0000259" key="8">
    <source>
        <dbReference type="Pfam" id="PF01435"/>
    </source>
</evidence>
<evidence type="ECO:0000256" key="5">
    <source>
        <dbReference type="ARBA" id="ARBA00023049"/>
    </source>
</evidence>
<evidence type="ECO:0000256" key="4">
    <source>
        <dbReference type="ARBA" id="ARBA00022833"/>
    </source>
</evidence>
<dbReference type="EMBL" id="JACJJW010000012">
    <property type="protein sequence ID" value="MBM6758249.1"/>
    <property type="molecule type" value="Genomic_DNA"/>
</dbReference>
<evidence type="ECO:0000256" key="6">
    <source>
        <dbReference type="RuleBase" id="RU003983"/>
    </source>
</evidence>
<evidence type="ECO:0000256" key="1">
    <source>
        <dbReference type="ARBA" id="ARBA00022670"/>
    </source>
</evidence>
<dbReference type="PANTHER" id="PTHR22726:SF24">
    <property type="entry name" value="M48 FAMILY METALLOPEPTIDASE"/>
    <property type="match status" value="1"/>
</dbReference>
<dbReference type="PROSITE" id="PS51257">
    <property type="entry name" value="PROKAR_LIPOPROTEIN"/>
    <property type="match status" value="1"/>
</dbReference>
<dbReference type="CDD" id="cd07331">
    <property type="entry name" value="M48C_Oma1_like"/>
    <property type="match status" value="1"/>
</dbReference>
<protein>
    <submittedName>
        <fullName evidence="9">M48 family metallopeptidase</fullName>
    </submittedName>
</protein>
<feature type="domain" description="Peptidase M48" evidence="8">
    <location>
        <begin position="83"/>
        <end position="253"/>
    </location>
</feature>
<evidence type="ECO:0000313" key="10">
    <source>
        <dbReference type="Proteomes" id="UP000703295"/>
    </source>
</evidence>
<dbReference type="PANTHER" id="PTHR22726">
    <property type="entry name" value="METALLOENDOPEPTIDASE OMA1"/>
    <property type="match status" value="1"/>
</dbReference>
<keyword evidence="1 6" id="KW-0645">Protease</keyword>
<dbReference type="RefSeq" id="WP_204475473.1">
    <property type="nucleotide sequence ID" value="NZ_JACJJW010000012.1"/>
</dbReference>
<evidence type="ECO:0000256" key="7">
    <source>
        <dbReference type="SAM" id="SignalP"/>
    </source>
</evidence>
<keyword evidence="5 6" id="KW-0482">Metalloprotease</keyword>